<evidence type="ECO:0000313" key="6">
    <source>
        <dbReference type="EMBL" id="NOV38078.1"/>
    </source>
</evidence>
<dbReference type="Gene3D" id="3.70.10.10">
    <property type="match status" value="1"/>
</dbReference>
<dbReference type="InterPro" id="IPR003021">
    <property type="entry name" value="Rad1_Rec1_Rad17"/>
</dbReference>
<dbReference type="CTD" id="5810"/>
<protein>
    <submittedName>
        <fullName evidence="6">Putative checkpoint 9-1-1 complex rad1 component ovary overexpressed</fullName>
    </submittedName>
</protein>
<evidence type="ECO:0000256" key="2">
    <source>
        <dbReference type="ARBA" id="ARBA00010991"/>
    </source>
</evidence>
<comment type="similarity">
    <text evidence="2">Belongs to the rad1 family.</text>
</comment>
<evidence type="ECO:0000256" key="3">
    <source>
        <dbReference type="ARBA" id="ARBA00022763"/>
    </source>
</evidence>
<evidence type="ECO:0000256" key="1">
    <source>
        <dbReference type="ARBA" id="ARBA00004123"/>
    </source>
</evidence>
<dbReference type="Pfam" id="PF02144">
    <property type="entry name" value="Rad1"/>
    <property type="match status" value="1"/>
</dbReference>
<dbReference type="GO" id="GO:0030896">
    <property type="term" value="C:checkpoint clamp complex"/>
    <property type="evidence" value="ECO:0007669"/>
    <property type="project" value="TreeGrafter"/>
</dbReference>
<dbReference type="CDD" id="cd00577">
    <property type="entry name" value="PCNA"/>
    <property type="match status" value="1"/>
</dbReference>
<dbReference type="GO" id="GO:0000077">
    <property type="term" value="P:DNA damage checkpoint signaling"/>
    <property type="evidence" value="ECO:0007669"/>
    <property type="project" value="InterPro"/>
</dbReference>
<organism evidence="6">
    <name type="scientific">Rhipicephalus microplus</name>
    <name type="common">Cattle tick</name>
    <name type="synonym">Boophilus microplus</name>
    <dbReference type="NCBI Taxonomy" id="6941"/>
    <lineage>
        <taxon>Eukaryota</taxon>
        <taxon>Metazoa</taxon>
        <taxon>Ecdysozoa</taxon>
        <taxon>Arthropoda</taxon>
        <taxon>Chelicerata</taxon>
        <taxon>Arachnida</taxon>
        <taxon>Acari</taxon>
        <taxon>Parasitiformes</taxon>
        <taxon>Ixodida</taxon>
        <taxon>Ixodoidea</taxon>
        <taxon>Ixodidae</taxon>
        <taxon>Rhipicephalinae</taxon>
        <taxon>Rhipicephalus</taxon>
        <taxon>Boophilus</taxon>
    </lineage>
</organism>
<name>A0A6M2CXM2_RHIMP</name>
<dbReference type="VEuPathDB" id="VectorBase:LOC119160071"/>
<dbReference type="PRINTS" id="PR01246">
    <property type="entry name" value="RAD1REPAIR"/>
</dbReference>
<dbReference type="SUPFAM" id="SSF55979">
    <property type="entry name" value="DNA clamp"/>
    <property type="match status" value="1"/>
</dbReference>
<keyword evidence="3" id="KW-0227">DNA damage</keyword>
<dbReference type="PANTHER" id="PTHR10870:SF0">
    <property type="entry name" value="CELL CYCLE CHECKPOINT PROTEIN RAD1"/>
    <property type="match status" value="1"/>
</dbReference>
<dbReference type="EMBL" id="GHWJ01005341">
    <property type="protein sequence ID" value="NOV38078.1"/>
    <property type="molecule type" value="Transcribed_RNA"/>
</dbReference>
<reference evidence="6" key="1">
    <citation type="submission" date="2019-09" db="EMBL/GenBank/DDBJ databases">
        <title>Organ-specific transcriptomic study of the physiology of the cattle tick, Rhipicephalus microplus.</title>
        <authorList>
            <person name="Tirloni L."/>
            <person name="Braz G."/>
            <person name="Gandara A.C.P."/>
            <person name="Sabadin G.A."/>
            <person name="da Silva R.M."/>
            <person name="Guizzo M.G."/>
            <person name="Machado J.A."/>
            <person name="Costa E.P."/>
            <person name="Gomes H.F."/>
            <person name="Moraes J."/>
            <person name="Mota M.B.S."/>
            <person name="Mesquita R.D."/>
            <person name="Alvarenga P.H."/>
            <person name="Alves F."/>
            <person name="Seixas A."/>
            <person name="da Fonseca R.N."/>
            <person name="Fogaca A."/>
            <person name="Logullo C."/>
            <person name="Tanaka A."/>
            <person name="Daffre S."/>
            <person name="Termignoni C."/>
            <person name="Vaz I.S.Jr."/>
            <person name="Oliveira P.L."/>
            <person name="Ribeiro J.M."/>
        </authorList>
    </citation>
    <scope>NUCLEOTIDE SEQUENCE</scope>
    <source>
        <strain evidence="6">Porto Alegre</strain>
    </source>
</reference>
<dbReference type="AlphaFoldDB" id="A0A6M2CXM2"/>
<dbReference type="InterPro" id="IPR046938">
    <property type="entry name" value="DNA_clamp_sf"/>
</dbReference>
<dbReference type="KEGG" id="rmp:119160071"/>
<dbReference type="RefSeq" id="XP_037268707.1">
    <property type="nucleotide sequence ID" value="XM_037412810.1"/>
</dbReference>
<evidence type="ECO:0000256" key="5">
    <source>
        <dbReference type="ARBA" id="ARBA00023242"/>
    </source>
</evidence>
<dbReference type="OMA" id="WSQAYKF"/>
<accession>A0A6M2CXM2</accession>
<dbReference type="PANTHER" id="PTHR10870">
    <property type="entry name" value="CELL CYCLE CHECKPOINT PROTEIN RAD1"/>
    <property type="match status" value="1"/>
</dbReference>
<dbReference type="GO" id="GO:0006281">
    <property type="term" value="P:DNA repair"/>
    <property type="evidence" value="ECO:0007669"/>
    <property type="project" value="UniProtKB-KW"/>
</dbReference>
<evidence type="ECO:0000256" key="4">
    <source>
        <dbReference type="ARBA" id="ARBA00023204"/>
    </source>
</evidence>
<dbReference type="OrthoDB" id="337581at2759"/>
<proteinExistence type="inferred from homology"/>
<dbReference type="InterPro" id="IPR003011">
    <property type="entry name" value="Cell_cycle_checkpoint_Rad1"/>
</dbReference>
<keyword evidence="4" id="KW-0234">DNA repair</keyword>
<keyword evidence="5" id="KW-0539">Nucleus</keyword>
<comment type="subcellular location">
    <subcellularLocation>
        <location evidence="1">Nucleus</location>
    </subcellularLocation>
</comment>
<dbReference type="PRINTS" id="PR01245">
    <property type="entry name" value="RAD1REC1"/>
</dbReference>
<sequence>MSEDQSSLAEVEYSFIAKLDNAKDLSQLLRAISIKEVATVEINDMGIRVIAQEGKCVQAIAFVQRELFENYSLKEPTLSFDISLSIWLECLTMFGAMGGPVSTRLCYGGQGNPLVMFLEEGGVVTDCKIRTLESEGVVNFDLSRDNVINVVILKSESIKEVWSELDISSEDMEVFISPNEPYFRLSTFGAAGTVEVSYSKESDFMESFQCKTEQRNTYKINLMKQCIKALNLSSKVAIRTDQLGLICFQFLIRTEEGTATFVEYYCTPNREEPQEG</sequence>